<evidence type="ECO:0000256" key="2">
    <source>
        <dbReference type="ARBA" id="ARBA00022527"/>
    </source>
</evidence>
<gene>
    <name evidence="4" type="ORF">BOLC4T24937H</name>
</gene>
<evidence type="ECO:0000256" key="1">
    <source>
        <dbReference type="ARBA" id="ARBA00004370"/>
    </source>
</evidence>
<dbReference type="GO" id="GO:0004674">
    <property type="term" value="F:protein serine/threonine kinase activity"/>
    <property type="evidence" value="ECO:0007669"/>
    <property type="project" value="UniProtKB-KW"/>
</dbReference>
<protein>
    <recommendedName>
        <fullName evidence="5">Serine-threonine/tyrosine-protein kinase catalytic domain-containing protein</fullName>
    </recommendedName>
</protein>
<dbReference type="Gene3D" id="3.30.200.20">
    <property type="entry name" value="Phosphorylase Kinase, domain 1"/>
    <property type="match status" value="1"/>
</dbReference>
<dbReference type="Gene3D" id="1.10.510.10">
    <property type="entry name" value="Transferase(Phosphotransferase) domain 1"/>
    <property type="match status" value="1"/>
</dbReference>
<proteinExistence type="predicted"/>
<evidence type="ECO:0000313" key="4">
    <source>
        <dbReference type="EMBL" id="VDD09486.1"/>
    </source>
</evidence>
<comment type="subcellular location">
    <subcellularLocation>
        <location evidence="1">Membrane</location>
    </subcellularLocation>
</comment>
<keyword evidence="3" id="KW-0472">Membrane</keyword>
<dbReference type="GO" id="GO:0016020">
    <property type="term" value="C:membrane"/>
    <property type="evidence" value="ECO:0007669"/>
    <property type="project" value="UniProtKB-SubCell"/>
</dbReference>
<name>A0A3P6C2S0_BRAOL</name>
<dbReference type="EMBL" id="LR031873">
    <property type="protein sequence ID" value="VDD09486.1"/>
    <property type="molecule type" value="Genomic_DNA"/>
</dbReference>
<sequence>MPHTDEKVHCSQEIIFAVEVDILGCVRHKNLLSARGYCAEGQERLIVQMKIAVTSAHAIAVGVLLLEYTKWFSPLVYDKKYGEIVDQKLNEKYVDEELEKVIFVRLMCAQSETESRPTISEVVEMLMNNLKEKMATTH</sequence>
<accession>A0A3P6C2S0</accession>
<reference evidence="4" key="1">
    <citation type="submission" date="2018-11" db="EMBL/GenBank/DDBJ databases">
        <authorList>
            <consortium name="Genoscope - CEA"/>
            <person name="William W."/>
        </authorList>
    </citation>
    <scope>NUCLEOTIDE SEQUENCE</scope>
</reference>
<dbReference type="AlphaFoldDB" id="A0A3P6C2S0"/>
<organism evidence="4">
    <name type="scientific">Brassica oleracea</name>
    <name type="common">Wild cabbage</name>
    <dbReference type="NCBI Taxonomy" id="3712"/>
    <lineage>
        <taxon>Eukaryota</taxon>
        <taxon>Viridiplantae</taxon>
        <taxon>Streptophyta</taxon>
        <taxon>Embryophyta</taxon>
        <taxon>Tracheophyta</taxon>
        <taxon>Spermatophyta</taxon>
        <taxon>Magnoliopsida</taxon>
        <taxon>eudicotyledons</taxon>
        <taxon>Gunneridae</taxon>
        <taxon>Pentapetalae</taxon>
        <taxon>rosids</taxon>
        <taxon>malvids</taxon>
        <taxon>Brassicales</taxon>
        <taxon>Brassicaceae</taxon>
        <taxon>Brassiceae</taxon>
        <taxon>Brassica</taxon>
    </lineage>
</organism>
<keyword evidence="2" id="KW-0808">Transferase</keyword>
<keyword evidence="2" id="KW-0418">Kinase</keyword>
<evidence type="ECO:0000256" key="3">
    <source>
        <dbReference type="ARBA" id="ARBA00023136"/>
    </source>
</evidence>
<dbReference type="PANTHER" id="PTHR47985">
    <property type="entry name" value="OS07G0668900 PROTEIN"/>
    <property type="match status" value="1"/>
</dbReference>
<keyword evidence="2" id="KW-0723">Serine/threonine-protein kinase</keyword>
<evidence type="ECO:0008006" key="5">
    <source>
        <dbReference type="Google" id="ProtNLM"/>
    </source>
</evidence>